<dbReference type="InterPro" id="IPR036397">
    <property type="entry name" value="RNaseH_sf"/>
</dbReference>
<feature type="domain" description="Retroviral polymerase SH3-like" evidence="3">
    <location>
        <begin position="1171"/>
        <end position="1232"/>
    </location>
</feature>
<comment type="caution">
    <text evidence="4">The sequence shown here is derived from an EMBL/GenBank/DDBJ whole genome shotgun (WGS) entry which is preliminary data.</text>
</comment>
<feature type="region of interest" description="Disordered" evidence="2">
    <location>
        <begin position="783"/>
        <end position="806"/>
    </location>
</feature>
<feature type="compositionally biased region" description="Polar residues" evidence="2">
    <location>
        <begin position="788"/>
        <end position="806"/>
    </location>
</feature>
<protein>
    <recommendedName>
        <fullName evidence="3">Retroviral polymerase SH3-like domain-containing protein</fullName>
    </recommendedName>
</protein>
<dbReference type="Pfam" id="PF25597">
    <property type="entry name" value="SH3_retrovirus"/>
    <property type="match status" value="1"/>
</dbReference>
<sequence>MFLPMTLASDDDSTHDFDFSYACSNSLLLTPLCCDGTHEVMPRVFALAGCDRDPKEEPIAKEPLMELKEIRCLDEYWLFGSASLDIEKLDVEFLSDYDCEIRYHPRKANIVVRALSRKERVKPGRLRAMAMTIQSRVKMMILAAQSETFKEENKPAERLEDIEKRFSKCLTGSKVKHEHQRLSSLLQQPEIPKWKWDKTTMEVITKLPTSGSRLIGPELVQETTDKVVSIKEKLKAARDRLKSYASNRIKPLELRLCARFCQVAEHQIVCKILSSSSAAGYEHVVMNCGSTGNKYLHSPLMFPAIKQLAIKWWDEYGFVIHPGLTVLVFKQGDDPIDAINHMMSFLFLLSPLDKVLLVQAQANGQILHDEELQFLVDPGIPEGQATQSVITHNATYQADDLDAYDSECNELNTAKISLIANLSHFGSDALADVNNSNLDNNMLHQGVHERLSSEQSSVMNYKETEITSDSNIIPYSRILDLEETLLLAEGIRSKMILKQKDPMVSEKKVNTKPIDYAALNQLSKDFATRFVPQSELSTKQVSCPSLDLIPSNRPIIVEVPSELPKVSMVNTSFQKLKCHLVGFDVVVKERTMATAITEGFSAQEKDTVIKKLKERVKFLSGNVDNDKVKRDIDEIKTINIELEHRVSKLVAENEHLKQTYQQLYDSTKPVRIQSKEQCDALINQVNLKSVEISDLNVSFQEQALVITALKEELRNLKGKSVVENVVTSPTIAPKMYEIDVQPIASRLLHNMMVHSEYLRQTCPSINKSSANLVAVNPKNKDTKVRFSESATSSGNKNTNPASSSNIVYNKPLLSSIRVNTTTSTSGSQPTGNTKKDRISRTPSRSRKNKVEAYTKNVNSSLNKKICVVKSKGTVTVQQSKLNMNSDVTCGKCNGCILFSNHDLCALNVTNDVKARSKSKAFKKNSKRKVWKPIGEVFNKSGYIWRPTGRTFTIVGNAFPLTRITKTTEVPFRKLIALENDTPKPVVTLVYSRKPMRSKTSVPASKSKINKSMTGNNKEPSKSEESKVSNVPSSSLDECRSSKLFSARKSLVRGLPKLKFEKDHLCSACAMEKSKKKTHKPKSKDTNQEKIYLLHMDLCGLMRVASINEKKYIIVIVDDYSRFTWVKCLRGSCYRMCTQNRSLIRQHHRKTPYELLHNKLLHLSFLYVFGALCYPTKDSENLGKLQPKADIGIFIGYAPTKKAFRIYDRRTRRIIETIHVYFDELTAMDFEQSSLEPALHKITHATISSGLVPNPISSTPFVPPSKTNWDMLFQHLFDELLTPPPNVDHPAPEVIAPFAEVVASKPATSTVSPS</sequence>
<keyword evidence="1" id="KW-0175">Coiled coil</keyword>
<dbReference type="PANTHER" id="PTHR42648:SF18">
    <property type="entry name" value="RETROTRANSPOSON, UNCLASSIFIED-LIKE PROTEIN"/>
    <property type="match status" value="1"/>
</dbReference>
<organism evidence="4">
    <name type="scientific">Tanacetum cinerariifolium</name>
    <name type="common">Dalmatian daisy</name>
    <name type="synonym">Chrysanthemum cinerariifolium</name>
    <dbReference type="NCBI Taxonomy" id="118510"/>
    <lineage>
        <taxon>Eukaryota</taxon>
        <taxon>Viridiplantae</taxon>
        <taxon>Streptophyta</taxon>
        <taxon>Embryophyta</taxon>
        <taxon>Tracheophyta</taxon>
        <taxon>Spermatophyta</taxon>
        <taxon>Magnoliopsida</taxon>
        <taxon>eudicotyledons</taxon>
        <taxon>Gunneridae</taxon>
        <taxon>Pentapetalae</taxon>
        <taxon>asterids</taxon>
        <taxon>campanulids</taxon>
        <taxon>Asterales</taxon>
        <taxon>Asteraceae</taxon>
        <taxon>Asteroideae</taxon>
        <taxon>Anthemideae</taxon>
        <taxon>Anthemidinae</taxon>
        <taxon>Tanacetum</taxon>
    </lineage>
</organism>
<reference evidence="4" key="1">
    <citation type="journal article" date="2019" name="Sci. Rep.">
        <title>Draft genome of Tanacetum cinerariifolium, the natural source of mosquito coil.</title>
        <authorList>
            <person name="Yamashiro T."/>
            <person name="Shiraishi A."/>
            <person name="Satake H."/>
            <person name="Nakayama K."/>
        </authorList>
    </citation>
    <scope>NUCLEOTIDE SEQUENCE</scope>
</reference>
<evidence type="ECO:0000313" key="4">
    <source>
        <dbReference type="EMBL" id="GEV07734.1"/>
    </source>
</evidence>
<dbReference type="EMBL" id="BKCJ010014121">
    <property type="protein sequence ID" value="GEV07734.1"/>
    <property type="molecule type" value="Genomic_DNA"/>
</dbReference>
<feature type="compositionally biased region" description="Low complexity" evidence="2">
    <location>
        <begin position="820"/>
        <end position="832"/>
    </location>
</feature>
<evidence type="ECO:0000256" key="1">
    <source>
        <dbReference type="SAM" id="Coils"/>
    </source>
</evidence>
<dbReference type="Gene3D" id="3.30.420.10">
    <property type="entry name" value="Ribonuclease H-like superfamily/Ribonuclease H"/>
    <property type="match status" value="1"/>
</dbReference>
<dbReference type="InterPro" id="IPR039537">
    <property type="entry name" value="Retrotran_Ty1/copia-like"/>
</dbReference>
<dbReference type="InterPro" id="IPR057670">
    <property type="entry name" value="SH3_retrovirus"/>
</dbReference>
<name>A0A699GM14_TANCI</name>
<dbReference type="PANTHER" id="PTHR42648">
    <property type="entry name" value="TRANSPOSASE, PUTATIVE-RELATED"/>
    <property type="match status" value="1"/>
</dbReference>
<evidence type="ECO:0000256" key="2">
    <source>
        <dbReference type="SAM" id="MobiDB-lite"/>
    </source>
</evidence>
<proteinExistence type="predicted"/>
<dbReference type="GO" id="GO:0003676">
    <property type="term" value="F:nucleic acid binding"/>
    <property type="evidence" value="ECO:0007669"/>
    <property type="project" value="InterPro"/>
</dbReference>
<feature type="region of interest" description="Disordered" evidence="2">
    <location>
        <begin position="991"/>
        <end position="1035"/>
    </location>
</feature>
<feature type="region of interest" description="Disordered" evidence="2">
    <location>
        <begin position="820"/>
        <end position="849"/>
    </location>
</feature>
<gene>
    <name evidence="4" type="ORF">Tci_079711</name>
</gene>
<accession>A0A699GM14</accession>
<evidence type="ECO:0000259" key="3">
    <source>
        <dbReference type="Pfam" id="PF25597"/>
    </source>
</evidence>
<feature type="coiled-coil region" evidence="1">
    <location>
        <begin position="220"/>
        <end position="247"/>
    </location>
</feature>